<reference evidence="1" key="1">
    <citation type="submission" date="2018-05" db="EMBL/GenBank/DDBJ databases">
        <authorList>
            <person name="Lanie J.A."/>
            <person name="Ng W.-L."/>
            <person name="Kazmierczak K.M."/>
            <person name="Andrzejewski T.M."/>
            <person name="Davidsen T.M."/>
            <person name="Wayne K.J."/>
            <person name="Tettelin H."/>
            <person name="Glass J.I."/>
            <person name="Rusch D."/>
            <person name="Podicherti R."/>
            <person name="Tsui H.-C.T."/>
            <person name="Winkler M.E."/>
        </authorList>
    </citation>
    <scope>NUCLEOTIDE SEQUENCE</scope>
</reference>
<proteinExistence type="predicted"/>
<accession>A0A381Z0X0</accession>
<dbReference type="AlphaFoldDB" id="A0A381Z0X0"/>
<sequence length="83" mass="9019">VVEPQPSKLMARVRPPLPAPETIEMKGTLLTREIGMKSAHIAQSVEHFLGKEEVIGSNPIVSTRPGAILCDDLFMRARVLSVG</sequence>
<evidence type="ECO:0000313" key="1">
    <source>
        <dbReference type="EMBL" id="SVA82850.1"/>
    </source>
</evidence>
<name>A0A381Z0X0_9ZZZZ</name>
<feature type="non-terminal residue" evidence="1">
    <location>
        <position position="1"/>
    </location>
</feature>
<dbReference type="EMBL" id="UINC01019550">
    <property type="protein sequence ID" value="SVA82850.1"/>
    <property type="molecule type" value="Genomic_DNA"/>
</dbReference>
<gene>
    <name evidence="1" type="ORF">METZ01_LOCUS135704</name>
</gene>
<organism evidence="1">
    <name type="scientific">marine metagenome</name>
    <dbReference type="NCBI Taxonomy" id="408172"/>
    <lineage>
        <taxon>unclassified sequences</taxon>
        <taxon>metagenomes</taxon>
        <taxon>ecological metagenomes</taxon>
    </lineage>
</organism>
<dbReference type="AntiFam" id="ANF00010">
    <property type="entry name" value="tRNA translation"/>
</dbReference>
<protein>
    <submittedName>
        <fullName evidence="1">Uncharacterized protein</fullName>
    </submittedName>
</protein>